<dbReference type="PANTHER" id="PTHR11839:SF5">
    <property type="entry name" value="ADP-RIBOSE PYROPHOSPHATASE"/>
    <property type="match status" value="1"/>
</dbReference>
<evidence type="ECO:0000256" key="6">
    <source>
        <dbReference type="ARBA" id="ARBA00022801"/>
    </source>
</evidence>
<evidence type="ECO:0000256" key="5">
    <source>
        <dbReference type="ARBA" id="ARBA00022723"/>
    </source>
</evidence>
<proteinExistence type="inferred from homology"/>
<dbReference type="Pfam" id="PF00293">
    <property type="entry name" value="NUDIX"/>
    <property type="match status" value="1"/>
</dbReference>
<dbReference type="Pfam" id="PF06094">
    <property type="entry name" value="GGACT"/>
    <property type="match status" value="1"/>
</dbReference>
<comment type="function">
    <text evidence="8">Acts on ADP-mannose and ADP-glucose as well as ADP-ribose. Prevents glycogen biosynthesis. The reaction catalyzed by this enzyme is a limiting step of the gluconeogenic process.</text>
</comment>
<evidence type="ECO:0000256" key="1">
    <source>
        <dbReference type="ARBA" id="ARBA00001946"/>
    </source>
</evidence>
<comment type="caution">
    <text evidence="14">The sequence shown here is derived from an EMBL/GenBank/DDBJ whole genome shotgun (WGS) entry which is preliminary data.</text>
</comment>
<dbReference type="InterPro" id="IPR015797">
    <property type="entry name" value="NUDIX_hydrolase-like_dom_sf"/>
</dbReference>
<accession>A0ABT0M4D5</accession>
<evidence type="ECO:0000259" key="13">
    <source>
        <dbReference type="PROSITE" id="PS51462"/>
    </source>
</evidence>
<evidence type="ECO:0000256" key="7">
    <source>
        <dbReference type="ARBA" id="ARBA00022842"/>
    </source>
</evidence>
<keyword evidence="7" id="KW-0460">Magnesium</keyword>
<evidence type="ECO:0000256" key="4">
    <source>
        <dbReference type="ARBA" id="ARBA00013297"/>
    </source>
</evidence>
<feature type="domain" description="Nudix hydrolase" evidence="13">
    <location>
        <begin position="214"/>
        <end position="356"/>
    </location>
</feature>
<evidence type="ECO:0000256" key="10">
    <source>
        <dbReference type="ARBA" id="ARBA00030308"/>
    </source>
</evidence>
<evidence type="ECO:0000256" key="2">
    <source>
        <dbReference type="ARBA" id="ARBA00007482"/>
    </source>
</evidence>
<evidence type="ECO:0000256" key="12">
    <source>
        <dbReference type="ARBA" id="ARBA00049546"/>
    </source>
</evidence>
<dbReference type="InterPro" id="IPR000086">
    <property type="entry name" value="NUDIX_hydrolase_dom"/>
</dbReference>
<dbReference type="RefSeq" id="WP_249058754.1">
    <property type="nucleotide sequence ID" value="NZ_JALZWP010000010.1"/>
</dbReference>
<dbReference type="CDD" id="cd24155">
    <property type="entry name" value="NUDIX_ADPRase"/>
    <property type="match status" value="1"/>
</dbReference>
<keyword evidence="5" id="KW-0479">Metal-binding</keyword>
<gene>
    <name evidence="14" type="ORF">M3N55_10920</name>
</gene>
<comment type="catalytic activity">
    <reaction evidence="12">
        <text>ADP-D-ribose + H2O = D-ribose 5-phosphate + AMP + 2 H(+)</text>
        <dbReference type="Rhea" id="RHEA:10412"/>
        <dbReference type="ChEBI" id="CHEBI:15377"/>
        <dbReference type="ChEBI" id="CHEBI:15378"/>
        <dbReference type="ChEBI" id="CHEBI:57967"/>
        <dbReference type="ChEBI" id="CHEBI:78346"/>
        <dbReference type="ChEBI" id="CHEBI:456215"/>
        <dbReference type="EC" id="3.6.1.13"/>
    </reaction>
</comment>
<dbReference type="Gene3D" id="3.90.79.10">
    <property type="entry name" value="Nucleoside Triphosphate Pyrophosphohydrolase"/>
    <property type="match status" value="1"/>
</dbReference>
<dbReference type="SUPFAM" id="SSF110857">
    <property type="entry name" value="Gamma-glutamyl cyclotransferase-like"/>
    <property type="match status" value="1"/>
</dbReference>
<dbReference type="InterPro" id="IPR013024">
    <property type="entry name" value="GGCT-like"/>
</dbReference>
<dbReference type="Proteomes" id="UP001202550">
    <property type="component" value="Unassembled WGS sequence"/>
</dbReference>
<reference evidence="14 15" key="1">
    <citation type="submission" date="2022-05" db="EMBL/GenBank/DDBJ databases">
        <title>Seasonal and diel survey of microbial diversity of the Tyrrhenian coast.</title>
        <authorList>
            <person name="Gattoni G."/>
            <person name="Corral P."/>
        </authorList>
    </citation>
    <scope>NUCLEOTIDE SEQUENCE [LARGE SCALE GENOMIC DNA]</scope>
    <source>
        <strain evidence="14 15">V10</strain>
    </source>
</reference>
<dbReference type="PANTHER" id="PTHR11839">
    <property type="entry name" value="UDP/ADP-SUGAR PYROPHOSPHATASE"/>
    <property type="match status" value="1"/>
</dbReference>
<protein>
    <recommendedName>
        <fullName evidence="4">ADP-ribose pyrophosphatase</fullName>
        <ecNumber evidence="3">3.6.1.13</ecNumber>
    </recommendedName>
    <alternativeName>
        <fullName evidence="9">ADP-ribose diphosphatase</fullName>
    </alternativeName>
    <alternativeName>
        <fullName evidence="11">ADP-ribose phosphohydrolase</fullName>
    </alternativeName>
    <alternativeName>
        <fullName evidence="10">Adenosine diphosphoribose pyrophosphatase</fullName>
    </alternativeName>
</protein>
<evidence type="ECO:0000256" key="11">
    <source>
        <dbReference type="ARBA" id="ARBA00033056"/>
    </source>
</evidence>
<evidence type="ECO:0000256" key="8">
    <source>
        <dbReference type="ARBA" id="ARBA00025164"/>
    </source>
</evidence>
<sequence length="370" mass="40689">MSDPVFLFGTLRHAPLRAAVLGGDAPAQVGQLPGYIVLEHAGYPVLVARDGASAFGSLLRPNATQLARLDLYESLFDYTRHSVPDGQGGHVWLYRPAQALTLIDAAPWVLADWVAQMGEAAILASTEIMALARVHSTEALSVRYPMLLAHACARLRGRSEPAPHNLRRAAQRDDVDSVSTAQPYAYFFGVQSDDLRFRRFDGTLSPVVRRAGFVMTDAVTVLPYDPVRDCVLLVEQFRYGLYLRDVANCWSLEAIAGRIDAGERPEGAALREAQEEASLKLSAGALRFVGQSYPSPGSISECLFQYVALCKLPEDDRAIGGLESEHEDIRRHVISFARLMQLVESGEIQNGPLLTTAYWLALNRDRLRAV</sequence>
<keyword evidence="6" id="KW-0378">Hydrolase</keyword>
<evidence type="ECO:0000256" key="9">
    <source>
        <dbReference type="ARBA" id="ARBA00030162"/>
    </source>
</evidence>
<dbReference type="PROSITE" id="PS51462">
    <property type="entry name" value="NUDIX"/>
    <property type="match status" value="1"/>
</dbReference>
<dbReference type="SUPFAM" id="SSF55811">
    <property type="entry name" value="Nudix"/>
    <property type="match status" value="1"/>
</dbReference>
<comment type="similarity">
    <text evidence="2">Belongs to the Nudix hydrolase family. NudF subfamily.</text>
</comment>
<evidence type="ECO:0000313" key="14">
    <source>
        <dbReference type="EMBL" id="MCL1629245.1"/>
    </source>
</evidence>
<comment type="cofactor">
    <cofactor evidence="1">
        <name>Mg(2+)</name>
        <dbReference type="ChEBI" id="CHEBI:18420"/>
    </cofactor>
</comment>
<dbReference type="InterPro" id="IPR036568">
    <property type="entry name" value="GGCT-like_sf"/>
</dbReference>
<keyword evidence="15" id="KW-1185">Reference proteome</keyword>
<evidence type="ECO:0000313" key="15">
    <source>
        <dbReference type="Proteomes" id="UP001202550"/>
    </source>
</evidence>
<dbReference type="Gene3D" id="3.10.490.10">
    <property type="entry name" value="Gamma-glutamyl cyclotransferase-like"/>
    <property type="match status" value="1"/>
</dbReference>
<organism evidence="14 15">
    <name type="scientific">Roseinatronobacter domitianus</name>
    <dbReference type="NCBI Taxonomy" id="2940293"/>
    <lineage>
        <taxon>Bacteria</taxon>
        <taxon>Pseudomonadati</taxon>
        <taxon>Pseudomonadota</taxon>
        <taxon>Alphaproteobacteria</taxon>
        <taxon>Rhodobacterales</taxon>
        <taxon>Paracoccaceae</taxon>
        <taxon>Roseinatronobacter</taxon>
    </lineage>
</organism>
<dbReference type="EMBL" id="JALZWP010000010">
    <property type="protein sequence ID" value="MCL1629245.1"/>
    <property type="molecule type" value="Genomic_DNA"/>
</dbReference>
<dbReference type="NCBIfam" id="TIGR00052">
    <property type="entry name" value="nudix-type nucleoside diphosphatase, YffH/AdpP family"/>
    <property type="match status" value="1"/>
</dbReference>
<dbReference type="EC" id="3.6.1.13" evidence="3"/>
<evidence type="ECO:0000256" key="3">
    <source>
        <dbReference type="ARBA" id="ARBA00012453"/>
    </source>
</evidence>
<dbReference type="CDD" id="cd06661">
    <property type="entry name" value="GGCT_like"/>
    <property type="match status" value="1"/>
</dbReference>
<dbReference type="InterPro" id="IPR004385">
    <property type="entry name" value="NDP_pyrophosphatase"/>
</dbReference>
<name>A0ABT0M4D5_9RHOB</name>
<dbReference type="InterPro" id="IPR009288">
    <property type="entry name" value="AIG2-like_dom"/>
</dbReference>